<reference evidence="2" key="1">
    <citation type="submission" date="2016-01" db="EMBL/GenBank/DDBJ databases">
        <authorList>
            <person name="Regsiter A."/>
            <person name="william w."/>
        </authorList>
    </citation>
    <scope>NUCLEOTIDE SEQUENCE [LARGE SCALE GENOMIC DNA]</scope>
    <source>
        <strain evidence="2">CFBP 6623</strain>
    </source>
</reference>
<protein>
    <recommendedName>
        <fullName evidence="3">Nucleoside kinase</fullName>
    </recommendedName>
</protein>
<keyword evidence="2" id="KW-1185">Reference proteome</keyword>
<evidence type="ECO:0008006" key="3">
    <source>
        <dbReference type="Google" id="ProtNLM"/>
    </source>
</evidence>
<name>A0A1S7PA26_9HYPH</name>
<gene>
    <name evidence="1" type="ORF">AGR3A_Cc210005</name>
</gene>
<dbReference type="EMBL" id="FBWK01000014">
    <property type="protein sequence ID" value="CUX18152.1"/>
    <property type="molecule type" value="Genomic_DNA"/>
</dbReference>
<dbReference type="SUPFAM" id="SSF52540">
    <property type="entry name" value="P-loop containing nucleoside triphosphate hydrolases"/>
    <property type="match status" value="1"/>
</dbReference>
<dbReference type="Pfam" id="PF13238">
    <property type="entry name" value="AAA_18"/>
    <property type="match status" value="1"/>
</dbReference>
<organism evidence="1 2">
    <name type="scientific">Agrobacterium tomkonis CFBP 6623</name>
    <dbReference type="NCBI Taxonomy" id="1183432"/>
    <lineage>
        <taxon>Bacteria</taxon>
        <taxon>Pseudomonadati</taxon>
        <taxon>Pseudomonadota</taxon>
        <taxon>Alphaproteobacteria</taxon>
        <taxon>Hyphomicrobiales</taxon>
        <taxon>Rhizobiaceae</taxon>
        <taxon>Rhizobium/Agrobacterium group</taxon>
        <taxon>Agrobacterium</taxon>
        <taxon>Agrobacterium tumefaciens complex</taxon>
    </lineage>
</organism>
<dbReference type="AlphaFoldDB" id="A0A1S7PA26"/>
<evidence type="ECO:0000313" key="2">
    <source>
        <dbReference type="Proteomes" id="UP000191988"/>
    </source>
</evidence>
<proteinExistence type="predicted"/>
<dbReference type="STRING" id="1183432.AGR3A_Cc210005"/>
<sequence length="193" mass="21155">MSNGSVMGVRNYLIEGVSGVGKTSVATELQRRGYHVIHGDRELAYKGDPETGEPVDLALFQDGGDIAFRHRRHIWDVEKVQELATDRTHAITFFCGGSRNFQHFIDVFDEVFVLDVDGATLQKRLAARPADEFGGNPAEREFVLQLHATKEDLPVHATVVSSSRPLDVVVDDILARCTGPAAKGSMRASSSSF</sequence>
<accession>A0A1S7PA26</accession>
<dbReference type="Gene3D" id="3.40.50.300">
    <property type="entry name" value="P-loop containing nucleotide triphosphate hydrolases"/>
    <property type="match status" value="1"/>
</dbReference>
<evidence type="ECO:0000313" key="1">
    <source>
        <dbReference type="EMBL" id="CUX18152.1"/>
    </source>
</evidence>
<dbReference type="Proteomes" id="UP000191988">
    <property type="component" value="Unassembled WGS sequence"/>
</dbReference>
<dbReference type="InterPro" id="IPR027417">
    <property type="entry name" value="P-loop_NTPase"/>
</dbReference>